<gene>
    <name evidence="1" type="ORF">RPERSI_LOCUS26583</name>
</gene>
<evidence type="ECO:0000313" key="2">
    <source>
        <dbReference type="Proteomes" id="UP000789920"/>
    </source>
</evidence>
<protein>
    <submittedName>
        <fullName evidence="1">26478_t:CDS:1</fullName>
    </submittedName>
</protein>
<sequence>MYKQKNGRSKTNEEYLKKYDKEKQKKERPRQKAKEKGDSKFAGDAGYWRDEDAEVLANFFNSIANITDDINNIKLSANEQTFNNNKQQLIAKIQGLIGKYNFSVKLQRNLTAIEKLEPKHQKELLDLEKEAREAE</sequence>
<organism evidence="1 2">
    <name type="scientific">Racocetra persica</name>
    <dbReference type="NCBI Taxonomy" id="160502"/>
    <lineage>
        <taxon>Eukaryota</taxon>
        <taxon>Fungi</taxon>
        <taxon>Fungi incertae sedis</taxon>
        <taxon>Mucoromycota</taxon>
        <taxon>Glomeromycotina</taxon>
        <taxon>Glomeromycetes</taxon>
        <taxon>Diversisporales</taxon>
        <taxon>Gigasporaceae</taxon>
        <taxon>Racocetra</taxon>
    </lineage>
</organism>
<reference evidence="1" key="1">
    <citation type="submission" date="2021-06" db="EMBL/GenBank/DDBJ databases">
        <authorList>
            <person name="Kallberg Y."/>
            <person name="Tangrot J."/>
            <person name="Rosling A."/>
        </authorList>
    </citation>
    <scope>NUCLEOTIDE SEQUENCE</scope>
    <source>
        <strain evidence="1">MA461A</strain>
    </source>
</reference>
<evidence type="ECO:0000313" key="1">
    <source>
        <dbReference type="EMBL" id="CAG8825815.1"/>
    </source>
</evidence>
<dbReference type="EMBL" id="CAJVQC010091117">
    <property type="protein sequence ID" value="CAG8825815.1"/>
    <property type="molecule type" value="Genomic_DNA"/>
</dbReference>
<dbReference type="Proteomes" id="UP000789920">
    <property type="component" value="Unassembled WGS sequence"/>
</dbReference>
<keyword evidence="2" id="KW-1185">Reference proteome</keyword>
<proteinExistence type="predicted"/>
<name>A0ACA9S4C2_9GLOM</name>
<comment type="caution">
    <text evidence="1">The sequence shown here is derived from an EMBL/GenBank/DDBJ whole genome shotgun (WGS) entry which is preliminary data.</text>
</comment>
<accession>A0ACA9S4C2</accession>
<feature type="non-terminal residue" evidence="1">
    <location>
        <position position="135"/>
    </location>
</feature>